<evidence type="ECO:0000256" key="6">
    <source>
        <dbReference type="ARBA" id="ARBA00023601"/>
    </source>
</evidence>
<dbReference type="SUPFAM" id="SSF102114">
    <property type="entry name" value="Radical SAM enzymes"/>
    <property type="match status" value="1"/>
</dbReference>
<accession>A0A1T4Q5B6</accession>
<gene>
    <name evidence="8" type="ORF">SAMN02745191_2321</name>
</gene>
<evidence type="ECO:0000313" key="8">
    <source>
        <dbReference type="EMBL" id="SJZ98854.1"/>
    </source>
</evidence>
<evidence type="ECO:0000256" key="3">
    <source>
        <dbReference type="ARBA" id="ARBA00022723"/>
    </source>
</evidence>
<dbReference type="Pfam" id="PF04055">
    <property type="entry name" value="Radical_SAM"/>
    <property type="match status" value="1"/>
</dbReference>
<dbReference type="InterPro" id="IPR007197">
    <property type="entry name" value="rSAM"/>
</dbReference>
<reference evidence="9" key="1">
    <citation type="submission" date="2017-02" db="EMBL/GenBank/DDBJ databases">
        <authorList>
            <person name="Varghese N."/>
            <person name="Submissions S."/>
        </authorList>
    </citation>
    <scope>NUCLEOTIDE SEQUENCE [LARGE SCALE GENOMIC DNA]</scope>
    <source>
        <strain evidence="9">ATCC 25662</strain>
    </source>
</reference>
<dbReference type="STRING" id="118967.SAMN02745191_2321"/>
<dbReference type="GO" id="GO:0016491">
    <property type="term" value="F:oxidoreductase activity"/>
    <property type="evidence" value="ECO:0007669"/>
    <property type="project" value="InterPro"/>
</dbReference>
<dbReference type="NCBIfam" id="TIGR04085">
    <property type="entry name" value="rSAM_more_4Fe4S"/>
    <property type="match status" value="1"/>
</dbReference>
<protein>
    <submittedName>
        <fullName evidence="8">4Fe-4S single cluster domain-containing protein</fullName>
    </submittedName>
</protein>
<dbReference type="Gene3D" id="3.20.20.70">
    <property type="entry name" value="Aldolase class I"/>
    <property type="match status" value="1"/>
</dbReference>
<evidence type="ECO:0000256" key="2">
    <source>
        <dbReference type="ARBA" id="ARBA00022691"/>
    </source>
</evidence>
<evidence type="ECO:0000256" key="4">
    <source>
        <dbReference type="ARBA" id="ARBA00023004"/>
    </source>
</evidence>
<dbReference type="SFLD" id="SFLDG01386">
    <property type="entry name" value="main_SPASM_domain-containing"/>
    <property type="match status" value="1"/>
</dbReference>
<dbReference type="GO" id="GO:0051536">
    <property type="term" value="F:iron-sulfur cluster binding"/>
    <property type="evidence" value="ECO:0007669"/>
    <property type="project" value="UniProtKB-KW"/>
</dbReference>
<keyword evidence="5" id="KW-0411">Iron-sulfur</keyword>
<evidence type="ECO:0000256" key="5">
    <source>
        <dbReference type="ARBA" id="ARBA00023014"/>
    </source>
</evidence>
<keyword evidence="9" id="KW-1185">Reference proteome</keyword>
<name>A0A1T4Q5B6_9FIRM</name>
<sequence>MAKKFKNDEYMLIGEDENFLYHISTGIFMNLSREDFKLTKNSIEIINDEINEYIDKSCDISKNQLKVTNTLASLQFMSSECCNMKCKYCYANEGTYNSQLVNKFFDYNKYLKYYNEISRKYSGGIKTISFFGGEPLLNFIEIKKFIDNLYEQQKYHEYSIVTNGTITNPEIFEMLKKQKFKITVSLDGPKDINDINRIDSNNHGTFDIVSHFIDELNFIGIKPTIEMTITDEHIKHYSKGCAEKWLKIFERFEINGYATFLVVDKSIKYNSKELKKIKNLFEEFVDIFFDDIIHGKSYLNLKILKMVYGIINKIYQKDCGSGRSITISNDGYIYPCQMFVNDTNYRMHIDSFKVNCGESSLFSDFNAYRTNVDTCKECTVRNFCGVWCKGLNFLNNDSINIPIDSRCYTEKILFNRIIEKLCLIKGEDLKDFKKNIRIAVQNK</sequence>
<dbReference type="SFLD" id="SFLDG01384">
    <property type="entry name" value="thioether_bond_formation_requi"/>
    <property type="match status" value="1"/>
</dbReference>
<keyword evidence="4" id="KW-0408">Iron</keyword>
<dbReference type="PROSITE" id="PS51918">
    <property type="entry name" value="RADICAL_SAM"/>
    <property type="match status" value="1"/>
</dbReference>
<dbReference type="InterPro" id="IPR023885">
    <property type="entry name" value="4Fe4S-binding_SPASM_dom"/>
</dbReference>
<dbReference type="PANTHER" id="PTHR43273:SF3">
    <property type="entry name" value="ANAEROBIC SULFATASE-MATURATING ENZYME HOMOLOG ASLB-RELATED"/>
    <property type="match status" value="1"/>
</dbReference>
<evidence type="ECO:0000256" key="1">
    <source>
        <dbReference type="ARBA" id="ARBA00001966"/>
    </source>
</evidence>
<dbReference type="CDD" id="cd01335">
    <property type="entry name" value="Radical_SAM"/>
    <property type="match status" value="1"/>
</dbReference>
<dbReference type="EMBL" id="FUWY01000008">
    <property type="protein sequence ID" value="SJZ98854.1"/>
    <property type="molecule type" value="Genomic_DNA"/>
</dbReference>
<dbReference type="Proteomes" id="UP000243297">
    <property type="component" value="Unassembled WGS sequence"/>
</dbReference>
<dbReference type="InterPro" id="IPR013785">
    <property type="entry name" value="Aldolase_TIM"/>
</dbReference>
<keyword evidence="3" id="KW-0479">Metal-binding</keyword>
<feature type="domain" description="Radical SAM core" evidence="7">
    <location>
        <begin position="66"/>
        <end position="290"/>
    </location>
</feature>
<dbReference type="AlphaFoldDB" id="A0A1T4Q5B6"/>
<organism evidence="8 9">
    <name type="scientific">Anaerorhabdus furcosa</name>
    <dbReference type="NCBI Taxonomy" id="118967"/>
    <lineage>
        <taxon>Bacteria</taxon>
        <taxon>Bacillati</taxon>
        <taxon>Bacillota</taxon>
        <taxon>Erysipelotrichia</taxon>
        <taxon>Erysipelotrichales</taxon>
        <taxon>Erysipelotrichaceae</taxon>
        <taxon>Anaerorhabdus</taxon>
    </lineage>
</organism>
<dbReference type="GO" id="GO:0046872">
    <property type="term" value="F:metal ion binding"/>
    <property type="evidence" value="ECO:0007669"/>
    <property type="project" value="UniProtKB-KW"/>
</dbReference>
<dbReference type="SFLD" id="SFLDG01067">
    <property type="entry name" value="SPASM/twitch_domain_containing"/>
    <property type="match status" value="1"/>
</dbReference>
<dbReference type="PANTHER" id="PTHR43273">
    <property type="entry name" value="ANAEROBIC SULFATASE-MATURATING ENZYME HOMOLOG ASLB-RELATED"/>
    <property type="match status" value="1"/>
</dbReference>
<dbReference type="SFLD" id="SFLDS00029">
    <property type="entry name" value="Radical_SAM"/>
    <property type="match status" value="1"/>
</dbReference>
<evidence type="ECO:0000313" key="9">
    <source>
        <dbReference type="Proteomes" id="UP000243297"/>
    </source>
</evidence>
<comment type="similarity">
    <text evidence="6">Belongs to the radical SAM superfamily. Anaerobic sulfatase-maturating enzyme family.</text>
</comment>
<dbReference type="InterPro" id="IPR023867">
    <property type="entry name" value="Sulphatase_maturase_rSAM"/>
</dbReference>
<keyword evidence="2" id="KW-0949">S-adenosyl-L-methionine</keyword>
<proteinExistence type="inferred from homology"/>
<evidence type="ECO:0000259" key="7">
    <source>
        <dbReference type="PROSITE" id="PS51918"/>
    </source>
</evidence>
<dbReference type="InterPro" id="IPR058240">
    <property type="entry name" value="rSAM_sf"/>
</dbReference>
<comment type="cofactor">
    <cofactor evidence="1">
        <name>[4Fe-4S] cluster</name>
        <dbReference type="ChEBI" id="CHEBI:49883"/>
    </cofactor>
</comment>